<evidence type="ECO:0000256" key="1">
    <source>
        <dbReference type="SAM" id="MobiDB-lite"/>
    </source>
</evidence>
<dbReference type="Proteomes" id="UP000053676">
    <property type="component" value="Unassembled WGS sequence"/>
</dbReference>
<accession>W2SGW3</accession>
<dbReference type="AlphaFoldDB" id="W2SGW3"/>
<feature type="compositionally biased region" description="Polar residues" evidence="1">
    <location>
        <begin position="113"/>
        <end position="123"/>
    </location>
</feature>
<reference evidence="3" key="1">
    <citation type="journal article" date="2014" name="Nat. Genet.">
        <title>Genome of the human hookworm Necator americanus.</title>
        <authorList>
            <person name="Tang Y.T."/>
            <person name="Gao X."/>
            <person name="Rosa B.A."/>
            <person name="Abubucker S."/>
            <person name="Hallsworth-Pepin K."/>
            <person name="Martin J."/>
            <person name="Tyagi R."/>
            <person name="Heizer E."/>
            <person name="Zhang X."/>
            <person name="Bhonagiri-Palsikar V."/>
            <person name="Minx P."/>
            <person name="Warren W.C."/>
            <person name="Wang Q."/>
            <person name="Zhan B."/>
            <person name="Hotez P.J."/>
            <person name="Sternberg P.W."/>
            <person name="Dougall A."/>
            <person name="Gaze S.T."/>
            <person name="Mulvenna J."/>
            <person name="Sotillo J."/>
            <person name="Ranganathan S."/>
            <person name="Rabelo E.M."/>
            <person name="Wilson R.K."/>
            <person name="Felgner P.L."/>
            <person name="Bethony J."/>
            <person name="Hawdon J.M."/>
            <person name="Gasser R.B."/>
            <person name="Loukas A."/>
            <person name="Mitreva M."/>
        </authorList>
    </citation>
    <scope>NUCLEOTIDE SEQUENCE [LARGE SCALE GENOMIC DNA]</scope>
</reference>
<evidence type="ECO:0000313" key="2">
    <source>
        <dbReference type="EMBL" id="ETN68830.1"/>
    </source>
</evidence>
<proteinExistence type="predicted"/>
<organism evidence="2 3">
    <name type="scientific">Necator americanus</name>
    <name type="common">Human hookworm</name>
    <dbReference type="NCBI Taxonomy" id="51031"/>
    <lineage>
        <taxon>Eukaryota</taxon>
        <taxon>Metazoa</taxon>
        <taxon>Ecdysozoa</taxon>
        <taxon>Nematoda</taxon>
        <taxon>Chromadorea</taxon>
        <taxon>Rhabditida</taxon>
        <taxon>Rhabditina</taxon>
        <taxon>Rhabditomorpha</taxon>
        <taxon>Strongyloidea</taxon>
        <taxon>Ancylostomatidae</taxon>
        <taxon>Bunostominae</taxon>
        <taxon>Necator</taxon>
    </lineage>
</organism>
<evidence type="ECO:0000313" key="3">
    <source>
        <dbReference type="Proteomes" id="UP000053676"/>
    </source>
</evidence>
<feature type="non-terminal residue" evidence="2">
    <location>
        <position position="157"/>
    </location>
</feature>
<keyword evidence="3" id="KW-1185">Reference proteome</keyword>
<protein>
    <submittedName>
        <fullName evidence="2">Uncharacterized protein</fullName>
    </submittedName>
</protein>
<dbReference type="KEGG" id="nai:NECAME_05419"/>
<name>W2SGW3_NECAM</name>
<sequence>MFFIQSANKSDPMRCSQEDEDIAACNTSCFENLSIQEGQNSTVVENSDTESEGGIALVSLKAAHDDIDSNNFDLLLNSRQDCSGKWSWQIHCLCPDFHIDWFTCKVELKSRQESTTGSNTMPVTSSTPKPLPSSLEEPNAVVLAAKKSPAKRQGKQK</sequence>
<dbReference type="EMBL" id="KI669191">
    <property type="protein sequence ID" value="ETN68830.1"/>
    <property type="molecule type" value="Genomic_DNA"/>
</dbReference>
<feature type="region of interest" description="Disordered" evidence="1">
    <location>
        <begin position="113"/>
        <end position="157"/>
    </location>
</feature>
<gene>
    <name evidence="2" type="ORF">NECAME_05419</name>
</gene>
<feature type="compositionally biased region" description="Low complexity" evidence="1">
    <location>
        <begin position="124"/>
        <end position="138"/>
    </location>
</feature>
<feature type="compositionally biased region" description="Basic residues" evidence="1">
    <location>
        <begin position="148"/>
        <end position="157"/>
    </location>
</feature>